<dbReference type="EMBL" id="CM003530">
    <property type="protein sequence ID" value="RCV18144.1"/>
    <property type="molecule type" value="Genomic_DNA"/>
</dbReference>
<name>A0A368QK05_SETIT</name>
<protein>
    <submittedName>
        <fullName evidence="1">Uncharacterized protein</fullName>
    </submittedName>
</protein>
<accession>A0A368QK05</accession>
<organism evidence="1">
    <name type="scientific">Setaria italica</name>
    <name type="common">Foxtail millet</name>
    <name type="synonym">Panicum italicum</name>
    <dbReference type="NCBI Taxonomy" id="4555"/>
    <lineage>
        <taxon>Eukaryota</taxon>
        <taxon>Viridiplantae</taxon>
        <taxon>Streptophyta</taxon>
        <taxon>Embryophyta</taxon>
        <taxon>Tracheophyta</taxon>
        <taxon>Spermatophyta</taxon>
        <taxon>Magnoliopsida</taxon>
        <taxon>Liliopsida</taxon>
        <taxon>Poales</taxon>
        <taxon>Poaceae</taxon>
        <taxon>PACMAD clade</taxon>
        <taxon>Panicoideae</taxon>
        <taxon>Panicodae</taxon>
        <taxon>Paniceae</taxon>
        <taxon>Cenchrinae</taxon>
        <taxon>Setaria</taxon>
    </lineage>
</organism>
<proteinExistence type="predicted"/>
<reference evidence="1" key="1">
    <citation type="journal article" date="2012" name="Nat. Biotechnol.">
        <title>Reference genome sequence of the model plant Setaria.</title>
        <authorList>
            <person name="Bennetzen J.L."/>
            <person name="Schmutz J."/>
            <person name="Wang H."/>
            <person name="Percifield R."/>
            <person name="Hawkins J."/>
            <person name="Pontaroli A.C."/>
            <person name="Estep M."/>
            <person name="Feng L."/>
            <person name="Vaughn J.N."/>
            <person name="Grimwood J."/>
            <person name="Jenkins J."/>
            <person name="Barry K."/>
            <person name="Lindquist E."/>
            <person name="Hellsten U."/>
            <person name="Deshpande S."/>
            <person name="Wang X."/>
            <person name="Wu X."/>
            <person name="Mitros T."/>
            <person name="Triplett J."/>
            <person name="Yang X."/>
            <person name="Ye C.Y."/>
            <person name="Mauro-Herrera M."/>
            <person name="Wang L."/>
            <person name="Li P."/>
            <person name="Sharma M."/>
            <person name="Sharma R."/>
            <person name="Ronald P.C."/>
            <person name="Panaud O."/>
            <person name="Kellogg E.A."/>
            <person name="Brutnell T.P."/>
            <person name="Doust A.N."/>
            <person name="Tuskan G.A."/>
            <person name="Rokhsar D."/>
            <person name="Devos K.M."/>
        </authorList>
    </citation>
    <scope>NUCLEOTIDE SEQUENCE [LARGE SCALE GENOMIC DNA]</scope>
    <source>
        <strain evidence="1">Yugu1</strain>
    </source>
</reference>
<gene>
    <name evidence="1" type="ORF">SETIT_3G276900v2</name>
</gene>
<evidence type="ECO:0000313" key="1">
    <source>
        <dbReference type="EMBL" id="RCV18144.1"/>
    </source>
</evidence>
<reference evidence="1" key="2">
    <citation type="submission" date="2015-07" db="EMBL/GenBank/DDBJ databases">
        <authorList>
            <person name="Noorani M."/>
        </authorList>
    </citation>
    <scope>NUCLEOTIDE SEQUENCE</scope>
    <source>
        <strain evidence="1">Yugu1</strain>
    </source>
</reference>
<sequence>MARPGYWYSKQISLPSSSITTIHPGMYSLCSSLQPLHHSPESSSPIHHPSKHPPLRHEYLQAPFRLVSLWSGPHHRTSRILLPVERHQQLLHPLPWSLVDPICQIAFLLRLE</sequence>
<dbReference type="AlphaFoldDB" id="A0A368QK05"/>